<name>A0A8J2EMR4_COTCN</name>
<protein>
    <submittedName>
        <fullName evidence="2">Uncharacterized protein</fullName>
    </submittedName>
</protein>
<dbReference type="Proteomes" id="UP000786811">
    <property type="component" value="Unassembled WGS sequence"/>
</dbReference>
<organism evidence="2 3">
    <name type="scientific">Cotesia congregata</name>
    <name type="common">Parasitoid wasp</name>
    <name type="synonym">Apanteles congregatus</name>
    <dbReference type="NCBI Taxonomy" id="51543"/>
    <lineage>
        <taxon>Eukaryota</taxon>
        <taxon>Metazoa</taxon>
        <taxon>Ecdysozoa</taxon>
        <taxon>Arthropoda</taxon>
        <taxon>Hexapoda</taxon>
        <taxon>Insecta</taxon>
        <taxon>Pterygota</taxon>
        <taxon>Neoptera</taxon>
        <taxon>Endopterygota</taxon>
        <taxon>Hymenoptera</taxon>
        <taxon>Apocrita</taxon>
        <taxon>Ichneumonoidea</taxon>
        <taxon>Braconidae</taxon>
        <taxon>Microgastrinae</taxon>
        <taxon>Cotesia</taxon>
    </lineage>
</organism>
<evidence type="ECO:0000256" key="1">
    <source>
        <dbReference type="SAM" id="MobiDB-lite"/>
    </source>
</evidence>
<evidence type="ECO:0000313" key="2">
    <source>
        <dbReference type="EMBL" id="CAG5074282.1"/>
    </source>
</evidence>
<keyword evidence="3" id="KW-1185">Reference proteome</keyword>
<gene>
    <name evidence="2" type="ORF">HICCMSTLAB_LOCUS999</name>
</gene>
<sequence length="103" mass="11717">MSWQTLEARRVAKTCQLCNLVSLSKKWSSQLYPLESSSRPAAEFCASCLSLADALQDPPEVPVKVHRPLVQGAHRHSHNSPHLEPTKDCQRTLKEVAREREWE</sequence>
<reference evidence="2" key="1">
    <citation type="submission" date="2021-04" db="EMBL/GenBank/DDBJ databases">
        <authorList>
            <person name="Chebbi M.A.C M."/>
        </authorList>
    </citation>
    <scope>NUCLEOTIDE SEQUENCE</scope>
</reference>
<feature type="compositionally biased region" description="Basic and acidic residues" evidence="1">
    <location>
        <begin position="84"/>
        <end position="103"/>
    </location>
</feature>
<feature type="region of interest" description="Disordered" evidence="1">
    <location>
        <begin position="72"/>
        <end position="103"/>
    </location>
</feature>
<accession>A0A8J2EMR4</accession>
<evidence type="ECO:0000313" key="3">
    <source>
        <dbReference type="Proteomes" id="UP000786811"/>
    </source>
</evidence>
<dbReference type="AlphaFoldDB" id="A0A8J2EMR4"/>
<proteinExistence type="predicted"/>
<comment type="caution">
    <text evidence="2">The sequence shown here is derived from an EMBL/GenBank/DDBJ whole genome shotgun (WGS) entry which is preliminary data.</text>
</comment>
<dbReference type="EMBL" id="CAJNRD030001114">
    <property type="protein sequence ID" value="CAG5074282.1"/>
    <property type="molecule type" value="Genomic_DNA"/>
</dbReference>